<dbReference type="EMBL" id="KI278903">
    <property type="protein sequence ID" value="ESA18769.1"/>
    <property type="molecule type" value="Genomic_DNA"/>
</dbReference>
<protein>
    <submittedName>
        <fullName evidence="2">Uncharacterized protein</fullName>
    </submittedName>
</protein>
<sequence>MSLGFESSKKKIGTNSNSPYEKQMKEQKENNTEHRVAKSAAKQTVTLKPATTSEEGAQVSQEPTMLIDDSLPIDITMASLSSTTPKSIPFINLINAFSQVSDILESAQSRYKFKLNAYDQARFLLKHPNTFI</sequence>
<name>U9UEA5_RHIID</name>
<reference evidence="2" key="1">
    <citation type="submission" date="2013-07" db="EMBL/GenBank/DDBJ databases">
        <title>The genome of an arbuscular mycorrhizal fungus provides insights into the evolution of the oldest plant symbiosis.</title>
        <authorList>
            <consortium name="DOE Joint Genome Institute"/>
            <person name="Tisserant E."/>
            <person name="Malbreil M."/>
            <person name="Kuo A."/>
            <person name="Kohler A."/>
            <person name="Symeonidi A."/>
            <person name="Balestrini R."/>
            <person name="Charron P."/>
            <person name="Duensing N."/>
            <person name="Frei-dit-Frey N."/>
            <person name="Gianinazzi-Pearson V."/>
            <person name="Gilbert B."/>
            <person name="Handa Y."/>
            <person name="Hijri M."/>
            <person name="Kaul R."/>
            <person name="Kawaguchi M."/>
            <person name="Krajinski F."/>
            <person name="Lammers P."/>
            <person name="Lapierre D."/>
            <person name="Masclaux F.G."/>
            <person name="Murat C."/>
            <person name="Morin E."/>
            <person name="Ndikumana S."/>
            <person name="Pagni M."/>
            <person name="Petitpierre D."/>
            <person name="Requena N."/>
            <person name="Rosikiewicz P."/>
            <person name="Riley R."/>
            <person name="Saito K."/>
            <person name="San Clemente H."/>
            <person name="Shapiro H."/>
            <person name="van Tuinen D."/>
            <person name="Becard G."/>
            <person name="Bonfante P."/>
            <person name="Paszkowski U."/>
            <person name="Shachar-Hill Y."/>
            <person name="Young J.P."/>
            <person name="Sanders I.R."/>
            <person name="Henrissat B."/>
            <person name="Rensing S.A."/>
            <person name="Grigoriev I.V."/>
            <person name="Corradi N."/>
            <person name="Roux C."/>
            <person name="Martin F."/>
        </authorList>
    </citation>
    <scope>NUCLEOTIDE SEQUENCE</scope>
    <source>
        <strain evidence="2">DAOM 197198</strain>
    </source>
</reference>
<accession>U9UEA5</accession>
<feature type="compositionally biased region" description="Polar residues" evidence="1">
    <location>
        <begin position="41"/>
        <end position="63"/>
    </location>
</feature>
<evidence type="ECO:0000256" key="1">
    <source>
        <dbReference type="SAM" id="MobiDB-lite"/>
    </source>
</evidence>
<gene>
    <name evidence="2" type="ORF">GLOINDRAFT_93212</name>
</gene>
<proteinExistence type="predicted"/>
<dbReference type="AlphaFoldDB" id="U9UEA5"/>
<feature type="compositionally biased region" description="Basic and acidic residues" evidence="1">
    <location>
        <begin position="22"/>
        <end position="36"/>
    </location>
</feature>
<feature type="region of interest" description="Disordered" evidence="1">
    <location>
        <begin position="1"/>
        <end position="64"/>
    </location>
</feature>
<organism evidence="2">
    <name type="scientific">Rhizophagus irregularis (strain DAOM 181602 / DAOM 197198 / MUCL 43194)</name>
    <name type="common">Arbuscular mycorrhizal fungus</name>
    <name type="synonym">Glomus intraradices</name>
    <dbReference type="NCBI Taxonomy" id="747089"/>
    <lineage>
        <taxon>Eukaryota</taxon>
        <taxon>Fungi</taxon>
        <taxon>Fungi incertae sedis</taxon>
        <taxon>Mucoromycota</taxon>
        <taxon>Glomeromycotina</taxon>
        <taxon>Glomeromycetes</taxon>
        <taxon>Glomerales</taxon>
        <taxon>Glomeraceae</taxon>
        <taxon>Rhizophagus</taxon>
    </lineage>
</organism>
<evidence type="ECO:0000313" key="2">
    <source>
        <dbReference type="EMBL" id="ESA18769.1"/>
    </source>
</evidence>
<dbReference type="HOGENOM" id="CLU_1918175_0_0_1"/>